<evidence type="ECO:0000259" key="9">
    <source>
        <dbReference type="PROSITE" id="PS50887"/>
    </source>
</evidence>
<dbReference type="CDD" id="cd01949">
    <property type="entry name" value="GGDEF"/>
    <property type="match status" value="1"/>
</dbReference>
<feature type="domain" description="CHASE" evidence="7">
    <location>
        <begin position="77"/>
        <end position="306"/>
    </location>
</feature>
<dbReference type="Pfam" id="PF13426">
    <property type="entry name" value="PAS_9"/>
    <property type="match status" value="1"/>
</dbReference>
<dbReference type="InterPro" id="IPR000160">
    <property type="entry name" value="GGDEF_dom"/>
</dbReference>
<dbReference type="Proteomes" id="UP000239326">
    <property type="component" value="Chromosome"/>
</dbReference>
<keyword evidence="11" id="KW-1185">Reference proteome</keyword>
<organism evidence="10 11">
    <name type="scientific">Simplicispira suum</name>
    <dbReference type="NCBI Taxonomy" id="2109915"/>
    <lineage>
        <taxon>Bacteria</taxon>
        <taxon>Pseudomonadati</taxon>
        <taxon>Pseudomonadota</taxon>
        <taxon>Betaproteobacteria</taxon>
        <taxon>Burkholderiales</taxon>
        <taxon>Comamonadaceae</taxon>
        <taxon>Simplicispira</taxon>
    </lineage>
</organism>
<dbReference type="CDD" id="cd01948">
    <property type="entry name" value="EAL"/>
    <property type="match status" value="1"/>
</dbReference>
<dbReference type="SMART" id="SM01079">
    <property type="entry name" value="CHASE"/>
    <property type="match status" value="1"/>
</dbReference>
<dbReference type="InterPro" id="IPR006189">
    <property type="entry name" value="CHASE_dom"/>
</dbReference>
<dbReference type="PANTHER" id="PTHR44757:SF2">
    <property type="entry name" value="BIOFILM ARCHITECTURE MAINTENANCE PROTEIN MBAA"/>
    <property type="match status" value="1"/>
</dbReference>
<accession>A0A2S0N379</accession>
<dbReference type="FunFam" id="3.20.20.450:FF:000001">
    <property type="entry name" value="Cyclic di-GMP phosphodiesterase yahA"/>
    <property type="match status" value="1"/>
</dbReference>
<feature type="domain" description="GGDEF" evidence="9">
    <location>
        <begin position="661"/>
        <end position="799"/>
    </location>
</feature>
<dbReference type="OrthoDB" id="9813903at2"/>
<dbReference type="Pfam" id="PF00990">
    <property type="entry name" value="GGDEF"/>
    <property type="match status" value="1"/>
</dbReference>
<dbReference type="InterPro" id="IPR029787">
    <property type="entry name" value="Nucleotide_cyclase"/>
</dbReference>
<dbReference type="SMART" id="SM00091">
    <property type="entry name" value="PAS"/>
    <property type="match status" value="2"/>
</dbReference>
<keyword evidence="3 5" id="KW-1133">Transmembrane helix</keyword>
<evidence type="ECO:0000256" key="3">
    <source>
        <dbReference type="ARBA" id="ARBA00022989"/>
    </source>
</evidence>
<dbReference type="Gene3D" id="3.20.20.450">
    <property type="entry name" value="EAL domain"/>
    <property type="match status" value="1"/>
</dbReference>
<dbReference type="GO" id="GO:0003824">
    <property type="term" value="F:catalytic activity"/>
    <property type="evidence" value="ECO:0007669"/>
    <property type="project" value="UniProtKB-ARBA"/>
</dbReference>
<reference evidence="10 11" key="1">
    <citation type="submission" date="2018-03" db="EMBL/GenBank/DDBJ databases">
        <title>Genome sequencing of Simplicispira sp.</title>
        <authorList>
            <person name="Kim S.-J."/>
            <person name="Heo J."/>
            <person name="Kwon S.-W."/>
        </authorList>
    </citation>
    <scope>NUCLEOTIDE SEQUENCE [LARGE SCALE GENOMIC DNA]</scope>
    <source>
        <strain evidence="10 11">SC1-8</strain>
    </source>
</reference>
<gene>
    <name evidence="10" type="ORF">C6571_16015</name>
</gene>
<dbReference type="SMART" id="SM00052">
    <property type="entry name" value="EAL"/>
    <property type="match status" value="1"/>
</dbReference>
<dbReference type="SUPFAM" id="SSF141868">
    <property type="entry name" value="EAL domain-like"/>
    <property type="match status" value="1"/>
</dbReference>
<evidence type="ECO:0000256" key="1">
    <source>
        <dbReference type="ARBA" id="ARBA00004370"/>
    </source>
</evidence>
<protein>
    <submittedName>
        <fullName evidence="10">Bifunctional diguanylate cyclase/phosphodiesterase</fullName>
    </submittedName>
</protein>
<dbReference type="SUPFAM" id="SSF55785">
    <property type="entry name" value="PYP-like sensor domain (PAS domain)"/>
    <property type="match status" value="2"/>
</dbReference>
<dbReference type="PROSITE" id="PS50839">
    <property type="entry name" value="CHASE"/>
    <property type="match status" value="1"/>
</dbReference>
<dbReference type="GO" id="GO:0016020">
    <property type="term" value="C:membrane"/>
    <property type="evidence" value="ECO:0007669"/>
    <property type="project" value="UniProtKB-SubCell"/>
</dbReference>
<evidence type="ECO:0000256" key="4">
    <source>
        <dbReference type="ARBA" id="ARBA00023136"/>
    </source>
</evidence>
<name>A0A2S0N379_9BURK</name>
<evidence type="ECO:0000259" key="7">
    <source>
        <dbReference type="PROSITE" id="PS50839"/>
    </source>
</evidence>
<dbReference type="AlphaFoldDB" id="A0A2S0N379"/>
<proteinExistence type="predicted"/>
<dbReference type="InterPro" id="IPR035919">
    <property type="entry name" value="EAL_sf"/>
</dbReference>
<dbReference type="InterPro" id="IPR042240">
    <property type="entry name" value="CHASE_sf"/>
</dbReference>
<evidence type="ECO:0000259" key="6">
    <source>
        <dbReference type="PROSITE" id="PS50112"/>
    </source>
</evidence>
<comment type="subcellular location">
    <subcellularLocation>
        <location evidence="1">Membrane</location>
    </subcellularLocation>
</comment>
<dbReference type="NCBIfam" id="TIGR00229">
    <property type="entry name" value="sensory_box"/>
    <property type="match status" value="2"/>
</dbReference>
<sequence length="1065" mass="117372">MSTSLPAVPSSRWLHAALVALLGLLASVVLYREQDARLTAIEQARFEQQATQIYQALQQRLANDTEVVYGLRGLFVANPALTRAQFQRVAEELAAGSRTPGLVNLSFTRRVAQADREAFEQQVRADRSLWADGNPGFAIHPSAPRSEYFVADFLWPLQGNEALLGFDISSQPANLEAMHYARDTGQVVMSAPFTLLQETLAHPGPGIVIRVPVFDAMRAEGDPAAGRNFLGAVAMTVNVRELMQAIESKSGNEDMDIELHDLGTRGGKSGAGEAGMFFHGGHGRALDHLRPAQRELVVHNRLWRLDFRPTERFLSPPETRLPLNSALVGAALVLLLGTVFSLLSQQRRIALLRARHSAAALISSEGRFLALFNQAAVGVALVDAETEQLTEINQRFCAIVGSDRTALRGRALSELFQPGADAERAQAQMQELRRMQGGEFSMELPLAAPRDAAAGTAAPQPRWVARTISAMRPEHGEGAATHAIVVLHDITARHAMEEALRRNESRLRALLQQLPVGVLLLERDGAVTLCNQRFTELTGYSESDLPDGQTWWQKAYPDAEYRARLQEDWHLATRKAYHEGAAIPSGEFTVVGADQQSRTMEIAGVWVGTQLLVTFVDLSQRKAAEQEIRTLAYYDLLTALPNRRLLVNRLEQSLKHCKPPSHCALLMLDLDNFKALNDTRGHERGDQLLKLVAERLLACVRSDDTVARPGGDEFAVLLENVGDSMEAARRHCDEIGQKILASLREPYVMDGESHHSTLSMGVTVFSANEDSVDALLQRVDLAMYQAKAAGRDTLCFYDPSMHAQASERAALEVDMRAGLALDQFELYYQPQVDHGRIIAAEALLRWHHPQRGFVSPASFIPMAEETGLILPLGQWVLEAACRQLAQWADDPQLAELSLAVNVSPRQFRQMGFVQQVLATLASTGAAARRLKLELTEGLLLHDVDDCVARMSELKSYGVGFSLDDFGTGYSSLSYLKRLPLDQLKIDQSFVRDVLTDPNDASIVRTILALGSSLGLQVVAEGVETQEQQAFLERHHCHAWQGYLLSRPVPAQEFAALVRAHGAAKR</sequence>
<dbReference type="InterPro" id="IPR035965">
    <property type="entry name" value="PAS-like_dom_sf"/>
</dbReference>
<dbReference type="Pfam" id="PF03924">
    <property type="entry name" value="CHASE"/>
    <property type="match status" value="1"/>
</dbReference>
<evidence type="ECO:0000313" key="11">
    <source>
        <dbReference type="Proteomes" id="UP000239326"/>
    </source>
</evidence>
<dbReference type="SMART" id="SM00267">
    <property type="entry name" value="GGDEF"/>
    <property type="match status" value="1"/>
</dbReference>
<dbReference type="EMBL" id="CP027669">
    <property type="protein sequence ID" value="AVO42600.1"/>
    <property type="molecule type" value="Genomic_DNA"/>
</dbReference>
<dbReference type="SUPFAM" id="SSF55073">
    <property type="entry name" value="Nucleotide cyclase"/>
    <property type="match status" value="1"/>
</dbReference>
<dbReference type="Pfam" id="PF13188">
    <property type="entry name" value="PAS_8"/>
    <property type="match status" value="1"/>
</dbReference>
<dbReference type="PROSITE" id="PS50887">
    <property type="entry name" value="GGDEF"/>
    <property type="match status" value="1"/>
</dbReference>
<dbReference type="Gene3D" id="3.30.450.20">
    <property type="entry name" value="PAS domain"/>
    <property type="match status" value="2"/>
</dbReference>
<feature type="domain" description="PAS" evidence="6">
    <location>
        <begin position="503"/>
        <end position="545"/>
    </location>
</feature>
<dbReference type="Gene3D" id="3.30.70.270">
    <property type="match status" value="1"/>
</dbReference>
<dbReference type="GO" id="GO:0007165">
    <property type="term" value="P:signal transduction"/>
    <property type="evidence" value="ECO:0007669"/>
    <property type="project" value="UniProtKB-ARBA"/>
</dbReference>
<evidence type="ECO:0000313" key="10">
    <source>
        <dbReference type="EMBL" id="AVO42600.1"/>
    </source>
</evidence>
<dbReference type="KEGG" id="simp:C6571_16015"/>
<dbReference type="NCBIfam" id="TIGR00254">
    <property type="entry name" value="GGDEF"/>
    <property type="match status" value="1"/>
</dbReference>
<keyword evidence="2 5" id="KW-0812">Transmembrane</keyword>
<dbReference type="CDD" id="cd00130">
    <property type="entry name" value="PAS"/>
    <property type="match status" value="2"/>
</dbReference>
<feature type="domain" description="EAL" evidence="8">
    <location>
        <begin position="808"/>
        <end position="1061"/>
    </location>
</feature>
<feature type="transmembrane region" description="Helical" evidence="5">
    <location>
        <begin position="321"/>
        <end position="343"/>
    </location>
</feature>
<dbReference type="RefSeq" id="WP_106447574.1">
    <property type="nucleotide sequence ID" value="NZ_CP027669.1"/>
</dbReference>
<dbReference type="Gene3D" id="3.30.450.350">
    <property type="entry name" value="CHASE domain"/>
    <property type="match status" value="1"/>
</dbReference>
<evidence type="ECO:0000259" key="8">
    <source>
        <dbReference type="PROSITE" id="PS50883"/>
    </source>
</evidence>
<evidence type="ECO:0000256" key="5">
    <source>
        <dbReference type="SAM" id="Phobius"/>
    </source>
</evidence>
<dbReference type="InterPro" id="IPR052155">
    <property type="entry name" value="Biofilm_reg_signaling"/>
</dbReference>
<keyword evidence="4 5" id="KW-0472">Membrane</keyword>
<dbReference type="PROSITE" id="PS50112">
    <property type="entry name" value="PAS"/>
    <property type="match status" value="1"/>
</dbReference>
<dbReference type="InterPro" id="IPR043128">
    <property type="entry name" value="Rev_trsase/Diguanyl_cyclase"/>
</dbReference>
<dbReference type="PANTHER" id="PTHR44757">
    <property type="entry name" value="DIGUANYLATE CYCLASE DGCP"/>
    <property type="match status" value="1"/>
</dbReference>
<dbReference type="PROSITE" id="PS50883">
    <property type="entry name" value="EAL"/>
    <property type="match status" value="1"/>
</dbReference>
<feature type="transmembrane region" description="Helical" evidence="5">
    <location>
        <begin position="12"/>
        <end position="31"/>
    </location>
</feature>
<dbReference type="InterPro" id="IPR000014">
    <property type="entry name" value="PAS"/>
</dbReference>
<dbReference type="InterPro" id="IPR001633">
    <property type="entry name" value="EAL_dom"/>
</dbReference>
<dbReference type="Pfam" id="PF00563">
    <property type="entry name" value="EAL"/>
    <property type="match status" value="1"/>
</dbReference>
<evidence type="ECO:0000256" key="2">
    <source>
        <dbReference type="ARBA" id="ARBA00022692"/>
    </source>
</evidence>